<sequence length="618" mass="68669">MAAQTVAPPPTGRTLQMASLYVGDLDPLVTETDLVKTFRQMGSLASVRLCRDRIYNQSLRYAYVNFFSPSDASKALACLNHTELKGKAMRIMWRQRDPLIRKTGVGNVFVKNLDSCITSARLQVIFCKFGTILSCKVAEEHGKSKGFGFVQFESEESSVAAVNALHGTMLEGMTLYVSKFVKKSERKDAYEEPKFTNLYVKNLGDFVTEDILLAKFSEYGKVRNVTIMKDAEGKSKGFGFVNFESYEEAKKAVEALNGSLLGSGSGSGSEKLFVGRAQKKAERLEFLKSEHNKITNSHIEKPKVSNLFVKNLVASVDDGQLEEHFGAFGTVTSAKVMRHDNGISKGFGFVNFSTPEEANKALDALHGTDFQGRYLYVAVAQSKEDCQKEMQSRSTNHPLLAFTPDTETYAPLFAQTYCGFPPYPTLNQTMIYQHCGKREGAIYPVMAQGYQRNDCAYIPPRQSQQGTYMDYMDFVHLHPFGYPDSISPTRNLDYKSFKSLQISRDKRSRAEEACSKGYVGTSTTSLHPVSYHGNCKPKVWKKHLYPLGENLQPGHAAKETGRGCGMKKSDAHKIVNSSQSLAANLGKAMQVLGDGNSWNASNDRVDQAPKSARCLSYY</sequence>
<dbReference type="Proteomes" id="UP000828048">
    <property type="component" value="Chromosome 9"/>
</dbReference>
<name>A0ACB7ZJV1_9ERIC</name>
<comment type="caution">
    <text evidence="1">The sequence shown here is derived from an EMBL/GenBank/DDBJ whole genome shotgun (WGS) entry which is preliminary data.</text>
</comment>
<evidence type="ECO:0000313" key="2">
    <source>
        <dbReference type="Proteomes" id="UP000828048"/>
    </source>
</evidence>
<protein>
    <submittedName>
        <fullName evidence="1">Uncharacterized protein</fullName>
    </submittedName>
</protein>
<dbReference type="EMBL" id="CM037159">
    <property type="protein sequence ID" value="KAH7866327.1"/>
    <property type="molecule type" value="Genomic_DNA"/>
</dbReference>
<proteinExistence type="predicted"/>
<organism evidence="1 2">
    <name type="scientific">Vaccinium darrowii</name>
    <dbReference type="NCBI Taxonomy" id="229202"/>
    <lineage>
        <taxon>Eukaryota</taxon>
        <taxon>Viridiplantae</taxon>
        <taxon>Streptophyta</taxon>
        <taxon>Embryophyta</taxon>
        <taxon>Tracheophyta</taxon>
        <taxon>Spermatophyta</taxon>
        <taxon>Magnoliopsida</taxon>
        <taxon>eudicotyledons</taxon>
        <taxon>Gunneridae</taxon>
        <taxon>Pentapetalae</taxon>
        <taxon>asterids</taxon>
        <taxon>Ericales</taxon>
        <taxon>Ericaceae</taxon>
        <taxon>Vaccinioideae</taxon>
        <taxon>Vaccinieae</taxon>
        <taxon>Vaccinium</taxon>
    </lineage>
</organism>
<evidence type="ECO:0000313" key="1">
    <source>
        <dbReference type="EMBL" id="KAH7866327.1"/>
    </source>
</evidence>
<keyword evidence="2" id="KW-1185">Reference proteome</keyword>
<reference evidence="1 2" key="1">
    <citation type="journal article" date="2021" name="Hortic Res">
        <title>High-quality reference genome and annotation aids understanding of berry development for evergreen blueberry (Vaccinium darrowii).</title>
        <authorList>
            <person name="Yu J."/>
            <person name="Hulse-Kemp A.M."/>
            <person name="Babiker E."/>
            <person name="Staton M."/>
        </authorList>
    </citation>
    <scope>NUCLEOTIDE SEQUENCE [LARGE SCALE GENOMIC DNA]</scope>
    <source>
        <strain evidence="2">cv. NJ 8807/NJ 8810</strain>
        <tissue evidence="1">Young leaf</tissue>
    </source>
</reference>
<accession>A0ACB7ZJV1</accession>
<gene>
    <name evidence="1" type="ORF">Vadar_018899</name>
</gene>